<evidence type="ECO:0000256" key="1">
    <source>
        <dbReference type="ARBA" id="ARBA00008918"/>
    </source>
</evidence>
<evidence type="ECO:0000313" key="5">
    <source>
        <dbReference type="Proteomes" id="UP000027821"/>
    </source>
</evidence>
<dbReference type="InterPro" id="IPR023393">
    <property type="entry name" value="START-like_dom_sf"/>
</dbReference>
<protein>
    <submittedName>
        <fullName evidence="4">Uncharacterized protein</fullName>
    </submittedName>
</protein>
<evidence type="ECO:0000259" key="2">
    <source>
        <dbReference type="Pfam" id="PF03364"/>
    </source>
</evidence>
<dbReference type="EMBL" id="JMIH01000021">
    <property type="protein sequence ID" value="KEO73543.1"/>
    <property type="molecule type" value="Genomic_DNA"/>
</dbReference>
<dbReference type="Gene3D" id="3.30.530.20">
    <property type="match status" value="1"/>
</dbReference>
<dbReference type="PANTHER" id="PTHR33824:SF7">
    <property type="entry name" value="POLYKETIDE CYCLASE_DEHYDRASE AND LIPID TRANSPORT SUPERFAMILY PROTEIN"/>
    <property type="match status" value="1"/>
</dbReference>
<evidence type="ECO:0000313" key="4">
    <source>
        <dbReference type="EMBL" id="KEO73543.1"/>
    </source>
</evidence>
<organism evidence="4 5">
    <name type="scientific">Anditalea andensis</name>
    <dbReference type="NCBI Taxonomy" id="1048983"/>
    <lineage>
        <taxon>Bacteria</taxon>
        <taxon>Pseudomonadati</taxon>
        <taxon>Bacteroidota</taxon>
        <taxon>Cytophagia</taxon>
        <taxon>Cytophagales</taxon>
        <taxon>Cytophagaceae</taxon>
        <taxon>Anditalea</taxon>
    </lineage>
</organism>
<keyword evidence="5" id="KW-1185">Reference proteome</keyword>
<reference evidence="4 5" key="1">
    <citation type="submission" date="2014-04" db="EMBL/GenBank/DDBJ databases">
        <title>Characterization and application of a salt tolerant electro-active bacterium.</title>
        <authorList>
            <person name="Yang L."/>
            <person name="Wei S."/>
            <person name="Tay Q.X.M."/>
        </authorList>
    </citation>
    <scope>NUCLEOTIDE SEQUENCE [LARGE SCALE GENOMIC DNA]</scope>
    <source>
        <strain evidence="4 5">LY1</strain>
    </source>
</reference>
<dbReference type="Pfam" id="PF11127">
    <property type="entry name" value="YgaP-like_TM"/>
    <property type="match status" value="1"/>
</dbReference>
<dbReference type="STRING" id="1048983.EL17_11620"/>
<dbReference type="InterPro" id="IPR021309">
    <property type="entry name" value="YgaP-like_TM"/>
</dbReference>
<dbReference type="Pfam" id="PF03364">
    <property type="entry name" value="Polyketide_cyc"/>
    <property type="match status" value="1"/>
</dbReference>
<sequence>MKNIKFGNTSLLKANVGEEERIISVIAGSFMLYKGILKRRSLIEGLAGTYLLFRGISGYCPGYEALGKNNLAEENHHISLKTTLTIQKSAKEIYEFWRKLENLPLFMGHLESVKVLDDIHSEWKAKLPGGIGNLTWKSEIVKDIPNHHIGWHSLADAPIENKGNIKFIDLGNGQTDAHIAISYIVPGGIVGKSIGKLFHPLFEEIVKEDIENLKFFLEADIK</sequence>
<feature type="domain" description="Inner membrane protein YgaP-like transmembrane" evidence="3">
    <location>
        <begin position="13"/>
        <end position="70"/>
    </location>
</feature>
<feature type="domain" description="Coenzyme Q-binding protein COQ10 START" evidence="2">
    <location>
        <begin position="87"/>
        <end position="208"/>
    </location>
</feature>
<gene>
    <name evidence="4" type="ORF">EL17_11620</name>
</gene>
<dbReference type="PANTHER" id="PTHR33824">
    <property type="entry name" value="POLYKETIDE CYCLASE/DEHYDRASE AND LIPID TRANSPORT SUPERFAMILY PROTEIN"/>
    <property type="match status" value="1"/>
</dbReference>
<comment type="caution">
    <text evidence="4">The sequence shown here is derived from an EMBL/GenBank/DDBJ whole genome shotgun (WGS) entry which is preliminary data.</text>
</comment>
<comment type="similarity">
    <text evidence="1">Belongs to the ribosome association toxin RatA family.</text>
</comment>
<dbReference type="SUPFAM" id="SSF55961">
    <property type="entry name" value="Bet v1-like"/>
    <property type="match status" value="1"/>
</dbReference>
<dbReference type="OrthoDB" id="9797595at2"/>
<dbReference type="eggNOG" id="COG5637">
    <property type="taxonomic scope" value="Bacteria"/>
</dbReference>
<name>A0A074L118_9BACT</name>
<dbReference type="RefSeq" id="WP_051719978.1">
    <property type="nucleotide sequence ID" value="NZ_JMIH01000021.1"/>
</dbReference>
<dbReference type="CDD" id="cd07817">
    <property type="entry name" value="SRPBCC_8"/>
    <property type="match status" value="1"/>
</dbReference>
<dbReference type="InterPro" id="IPR047137">
    <property type="entry name" value="ORF3"/>
</dbReference>
<proteinExistence type="inferred from homology"/>
<evidence type="ECO:0000259" key="3">
    <source>
        <dbReference type="Pfam" id="PF11127"/>
    </source>
</evidence>
<accession>A0A074L118</accession>
<dbReference type="Proteomes" id="UP000027821">
    <property type="component" value="Unassembled WGS sequence"/>
</dbReference>
<dbReference type="AlphaFoldDB" id="A0A074L118"/>
<dbReference type="InterPro" id="IPR005031">
    <property type="entry name" value="COQ10_START"/>
</dbReference>